<proteinExistence type="predicted"/>
<feature type="compositionally biased region" description="Polar residues" evidence="1">
    <location>
        <begin position="180"/>
        <end position="191"/>
    </location>
</feature>
<feature type="compositionally biased region" description="Polar residues" evidence="1">
    <location>
        <begin position="353"/>
        <end position="363"/>
    </location>
</feature>
<feature type="compositionally biased region" description="Basic and acidic residues" evidence="1">
    <location>
        <begin position="1636"/>
        <end position="1650"/>
    </location>
</feature>
<dbReference type="Gene3D" id="1.20.900.10">
    <property type="entry name" value="Dbl homology (DH) domain"/>
    <property type="match status" value="1"/>
</dbReference>
<dbReference type="RefSeq" id="XP_011209567.4">
    <property type="nucleotide sequence ID" value="XM_011211265.4"/>
</dbReference>
<feature type="region of interest" description="Disordered" evidence="1">
    <location>
        <begin position="2047"/>
        <end position="2113"/>
    </location>
</feature>
<feature type="compositionally biased region" description="Polar residues" evidence="1">
    <location>
        <begin position="784"/>
        <end position="810"/>
    </location>
</feature>
<feature type="region of interest" description="Disordered" evidence="1">
    <location>
        <begin position="760"/>
        <end position="824"/>
    </location>
</feature>
<feature type="region of interest" description="Disordered" evidence="1">
    <location>
        <begin position="2272"/>
        <end position="2295"/>
    </location>
</feature>
<dbReference type="Pfam" id="PF00595">
    <property type="entry name" value="PDZ"/>
    <property type="match status" value="1"/>
</dbReference>
<protein>
    <submittedName>
        <fullName evidence="6">Uncharacterized protein LOC105230479 isoform X1</fullName>
    </submittedName>
</protein>
<dbReference type="GO" id="GO:0005886">
    <property type="term" value="C:plasma membrane"/>
    <property type="evidence" value="ECO:0007669"/>
    <property type="project" value="TreeGrafter"/>
</dbReference>
<feature type="region of interest" description="Disordered" evidence="1">
    <location>
        <begin position="2146"/>
        <end position="2202"/>
    </location>
</feature>
<dbReference type="PROSITE" id="PS50010">
    <property type="entry name" value="DH_2"/>
    <property type="match status" value="1"/>
</dbReference>
<dbReference type="OrthoDB" id="410721at2759"/>
<evidence type="ECO:0000313" key="6">
    <source>
        <dbReference type="RefSeq" id="XP_011209567.4"/>
    </source>
</evidence>
<dbReference type="Pfam" id="PF00621">
    <property type="entry name" value="RhoGEF"/>
    <property type="match status" value="1"/>
</dbReference>
<evidence type="ECO:0000313" key="5">
    <source>
        <dbReference type="Proteomes" id="UP001652620"/>
    </source>
</evidence>
<dbReference type="SUPFAM" id="SSF50729">
    <property type="entry name" value="PH domain-like"/>
    <property type="match status" value="1"/>
</dbReference>
<feature type="compositionally biased region" description="Polar residues" evidence="1">
    <location>
        <begin position="2631"/>
        <end position="2641"/>
    </location>
</feature>
<dbReference type="InterPro" id="IPR035892">
    <property type="entry name" value="C2_domain_sf"/>
</dbReference>
<dbReference type="Pfam" id="PF00168">
    <property type="entry name" value="C2"/>
    <property type="match status" value="1"/>
</dbReference>
<dbReference type="SMART" id="SM00325">
    <property type="entry name" value="RhoGEF"/>
    <property type="match status" value="1"/>
</dbReference>
<feature type="compositionally biased region" description="Low complexity" evidence="1">
    <location>
        <begin position="1703"/>
        <end position="1713"/>
    </location>
</feature>
<accession>A0A6I9VHU2</accession>
<dbReference type="Gene3D" id="2.60.40.150">
    <property type="entry name" value="C2 domain"/>
    <property type="match status" value="1"/>
</dbReference>
<feature type="region of interest" description="Disordered" evidence="1">
    <location>
        <begin position="2363"/>
        <end position="2425"/>
    </location>
</feature>
<dbReference type="PROSITE" id="PS50004">
    <property type="entry name" value="C2"/>
    <property type="match status" value="1"/>
</dbReference>
<dbReference type="PANTHER" id="PTHR46848:SF1">
    <property type="entry name" value="REGULATOR OF G-PROTEIN SIGNALING 3"/>
    <property type="match status" value="1"/>
</dbReference>
<dbReference type="KEGG" id="bdr:105230479"/>
<feature type="domain" description="PDZ" evidence="4">
    <location>
        <begin position="674"/>
        <end position="752"/>
    </location>
</feature>
<feature type="compositionally biased region" description="Low complexity" evidence="1">
    <location>
        <begin position="2363"/>
        <end position="2379"/>
    </location>
</feature>
<dbReference type="InterPro" id="IPR035899">
    <property type="entry name" value="DBL_dom_sf"/>
</dbReference>
<feature type="compositionally biased region" description="Low complexity" evidence="1">
    <location>
        <begin position="1564"/>
        <end position="1574"/>
    </location>
</feature>
<feature type="compositionally biased region" description="Acidic residues" evidence="1">
    <location>
        <begin position="1952"/>
        <end position="1977"/>
    </location>
</feature>
<dbReference type="GO" id="GO:0005085">
    <property type="term" value="F:guanyl-nucleotide exchange factor activity"/>
    <property type="evidence" value="ECO:0007669"/>
    <property type="project" value="InterPro"/>
</dbReference>
<feature type="region of interest" description="Disordered" evidence="1">
    <location>
        <begin position="1909"/>
        <end position="1980"/>
    </location>
</feature>
<feature type="compositionally biased region" description="Polar residues" evidence="1">
    <location>
        <begin position="2094"/>
        <end position="2109"/>
    </location>
</feature>
<dbReference type="GO" id="GO:0005634">
    <property type="term" value="C:nucleus"/>
    <property type="evidence" value="ECO:0007669"/>
    <property type="project" value="TreeGrafter"/>
</dbReference>
<feature type="region of interest" description="Disordered" evidence="1">
    <location>
        <begin position="163"/>
        <end position="191"/>
    </location>
</feature>
<dbReference type="GeneID" id="105230479"/>
<evidence type="ECO:0000259" key="3">
    <source>
        <dbReference type="PROSITE" id="PS50010"/>
    </source>
</evidence>
<feature type="region of interest" description="Disordered" evidence="1">
    <location>
        <begin position="1828"/>
        <end position="1848"/>
    </location>
</feature>
<feature type="region of interest" description="Disordered" evidence="1">
    <location>
        <begin position="2631"/>
        <end position="2655"/>
    </location>
</feature>
<dbReference type="SUPFAM" id="SSF49562">
    <property type="entry name" value="C2 domain (Calcium/lipid-binding domain, CaLB)"/>
    <property type="match status" value="1"/>
</dbReference>
<dbReference type="InParanoid" id="A0A6I9VHU2"/>
<reference evidence="6" key="1">
    <citation type="submission" date="2025-08" db="UniProtKB">
        <authorList>
            <consortium name="RefSeq"/>
        </authorList>
    </citation>
    <scope>IDENTIFICATION</scope>
    <source>
        <tissue evidence="6">Adult</tissue>
    </source>
</reference>
<feature type="compositionally biased region" description="Low complexity" evidence="1">
    <location>
        <begin position="1510"/>
        <end position="1520"/>
    </location>
</feature>
<keyword evidence="5" id="KW-1185">Reference proteome</keyword>
<dbReference type="InterPro" id="IPR036034">
    <property type="entry name" value="PDZ_sf"/>
</dbReference>
<feature type="region of interest" description="Disordered" evidence="1">
    <location>
        <begin position="1696"/>
        <end position="1726"/>
    </location>
</feature>
<feature type="region of interest" description="Disordered" evidence="1">
    <location>
        <begin position="635"/>
        <end position="665"/>
    </location>
</feature>
<sequence>MPTMTHVLERRRLQRYSLDNQLEAHSPRRVRHSLTSAANKENFGVHFTRSSFGNTSLTAFQDLSNGKSPLRVDYTPTRPPLRCQTQGNVNLNVKRRSGTPTSRNRFSDDFVNPETQDTPLSHLRFRSASRDDSLSSSRMGDVTLDRMLDAIIESARKDVKRVHAVRPRDSDQQYEVKTELGSSSPTVVSDSEISVHEMEVRTPTHLKRQRVVRRKNAKTTESRRKIDKSLGNVTPPPPQPQSMIGVPLTDGVHSPDTPLFKPSAVTNAELLAMQTPPNSTEIDTFTTGATTTEAQSQQCCSTPTLEETHSIKRCLSFSSTSDDEYDVDFSNAAKRSSVASSNTSSTMGDHFGSGQTSRHSQGSWKAPNSAAVRGHVELSIQVEQQQLNVHVIRCRDLQRPNGSTALNAYVKVALIRNKPASKKMDNHFQRTAVHRHSSRPYFDHRFKFDLGAKPQTQQQTKTDGANERLQLAVWHRDRQLKRSEFLGCMSFPLHTLLQQPVNGFYKLQSQACLNRPQSPILLQYPAGVTHPAQVHSQAHQTPSPTSRNNQDDKFFHLNSHSQPQTAVPETSVANGIRTMTSTLTRQKSEEDVMSIDSMAQATAGNNIEHPMTLSRKALHQRDADENLFLRFLELDPPTDTAAPTNATSATPSASGGRRLSATSKSVGRTPFTMTKKLTRTAERGFGFSIVWTHPPRVEKIEPGLSADRAGIQPGDYVIFVDKQNVVTMPEADVLNLIRSQGSTLTLEVFRRTGPAGGVGLGSMPPALSISSRGHPPAPVMNGKATPNTRLASTASDEQQSVTGGPTNSSRRVGVPTAPPTLTAGPTATVAVTNVRPSTACSGGTTSSIEAAKRRLHLPQVTFSKESIGPITDNRRRLLLQLISREQNFIAALHFGMQRFVQPLQDRKDLISPNDHRTLFQNIDELLRISEDILEQLCNDDQEPQMNFASRVYLSKTTAICAAYKKYCNGIKRADCVLVNKSRQMGSEFVAFITEPQVPRKRPDLTMFIHRPLQHFREILKLMQLLASNCHVDTEEHKNFTTVIAELQAAYREITVSSGLMEPLGEGRPLLTLQDLESRMVFTKCKPFTLAVQGRQWIFGGDLSRVEGRSVKPYWTLLFSDIIVFAKVSRDRVLFITEEPIPIANIVDSCFHMRKKTTEFRLTVDPNGRLAESPTGYCAPDLTRTPKKSARRKSLLLRAPSLELKAVWQNLLQRQIFLVNAALGSTPLSSPLDSPDVLNTLVPLSDIGIASASIISIKHSSMDSINAKNSQQQQKRHSNASEQIEMLIDEKCRILNKTGTSKSNALHLANWMKGQLDKQQEQARLAAQRSRENISHEEEHLLYPENDQDERITFWTRQQLEKRTKELNLAKENGSMKARPNFGGKRLSGVEELSMSDAYSENVSQLSQSHSTTSGSQITVRSSPIVLDKLAVCRHCHKNCQQAALGLQQSMSPAMPASHTKRSAIDTMIAEGSVGGGSGSGLVCTSLKVQHSQSSPNRCCRLNGNASQAGSTTSISSSTITGEQPSEHSSKVVASSSKRETGDTESDVAQLITDDLSHSEATDDSIGGIPSSSSGVAGVDEIQRRLTDSFSKLRILDERREAKGLDVKPGPQPMPRIQDPQQTVFMNGYCLSSSSSGDRDNENKASSDRKPQPQPRTYRVTLQTATKETAKEAADKQVKTTVTITETAQIIRTQEQESAHFVDTSRTTTKSPKSPHMPVILKSPKSPGTPASAARFIACNCQCTPADFQNTTLSPDELEQQTCKLIDSPKQSPQMPRQLQLQGSANSVTTEKTHKYCKCICGGQSLVTAKDEHSLFQFNGLTARQFDRKLTPTTPLPTPTSTSAPAHPSASMYDSNFVPTIAVVPPTPEALLTMTSTNVWDNSGTNLATSTTTQLQLNNTPGQAVIENIPEDSCDESPLDEEPPYRPMSNALRRYGTMSSLEKLPSDDRMDGDIDELENDDDKSEVPGDTEEDDDDLDDKARADTVDNMCETSKSSVYSNEVMAGGSCVLVGGVWTSRASGLVGGNKMTFFEESRAFIDKYLGRWNQEQTTSSPAATTSETDEQADECTSGATSGEEVWGTPTSGGDNDDMHLVNSENTYSSPTKSSNSLNDDDDTELMMDELLMAPPMTASTIRGLLPRRRLEPLFEEETESDEEKTQQESEDVKKGETTTNGHYLKDSAGSSSDEDLSNEKSYELELEEENENPMPYAPKAPHIHGHIPPPTSIPTSWEQAFAQSQPPHMASKVALPVGVLKASSCEYLLEQRTMVPLRTTSITNSPPTVRATSATPMKATSPPSAKVEVELEAASQQTVTMQVEMKATMRSTTTMMMTTTRTIKTPPSPRNQPPSSISTTINSASASIVKSSCNNGSGSTQTTSTTTVRPAKFVPPPPPPRRLLLTQTNLQTSGRDMPKAPVPPQRSSGASADVGYSADVSTADESTNATRAATMPITKVAPLAAMGKVTANQKAAGGNLRSAVAAAVPKRVSSTIIETSLLGSGTSKAASTLSTIVSKTTKESLQGERQQQTHPLQKIPTEVVTKSTVARCGNESSKSDVVPAPIGSGLSPRLEMRLALNHDILGDEDLICYDPGPDLTRILGHDLSTFQRRTGRDLLSRSATNRVQPKEAVISFSQQRNSKMDTPTVNRRPRPSYGNVSTSLTTGLVGGARVGGAPQPLLPNRNTWSNSVSADQSSGVYARGDESNKNYNYSSDESKLSDLEILARREKTYCMSQLKSGSRVKTKATATATTTTMTMETMAVTMNRDSLTSPQATRKSTSSMGMEIETGNVRSRKIGRDESALIEAGKGSRLINFIKRRNSESPTSPNCSQSSLSESNASGTPVHRLAVQMSPRKDNDKPSLNRRLWKQITKRRRANSVSEVVAS</sequence>
<feature type="region of interest" description="Disordered" evidence="1">
    <location>
        <begin position="1493"/>
        <end position="1546"/>
    </location>
</feature>
<feature type="compositionally biased region" description="Low complexity" evidence="1">
    <location>
        <begin position="812"/>
        <end position="824"/>
    </location>
</feature>
<feature type="compositionally biased region" description="Basic and acidic residues" evidence="1">
    <location>
        <begin position="2155"/>
        <end position="2168"/>
    </location>
</feature>
<dbReference type="InterPro" id="IPR011993">
    <property type="entry name" value="PH-like_dom_sf"/>
</dbReference>
<feature type="compositionally biased region" description="Basic and acidic residues" evidence="1">
    <location>
        <begin position="218"/>
        <end position="228"/>
    </location>
</feature>
<dbReference type="InterPro" id="IPR001478">
    <property type="entry name" value="PDZ"/>
</dbReference>
<dbReference type="SMART" id="SM00228">
    <property type="entry name" value="PDZ"/>
    <property type="match status" value="1"/>
</dbReference>
<feature type="domain" description="C2" evidence="2">
    <location>
        <begin position="372"/>
        <end position="506"/>
    </location>
</feature>
<dbReference type="InterPro" id="IPR000008">
    <property type="entry name" value="C2_dom"/>
</dbReference>
<dbReference type="PANTHER" id="PTHR46848">
    <property type="entry name" value="REGULATOR OF G-PROTEIN SIGNALING 3"/>
    <property type="match status" value="1"/>
</dbReference>
<feature type="region of interest" description="Disordered" evidence="1">
    <location>
        <begin position="335"/>
        <end position="366"/>
    </location>
</feature>
<evidence type="ECO:0000259" key="2">
    <source>
        <dbReference type="PROSITE" id="PS50004"/>
    </source>
</evidence>
<feature type="compositionally biased region" description="Polar residues" evidence="1">
    <location>
        <begin position="2816"/>
        <end position="2835"/>
    </location>
</feature>
<dbReference type="SUPFAM" id="SSF48065">
    <property type="entry name" value="DBL homology domain (DH-domain)"/>
    <property type="match status" value="1"/>
</dbReference>
<feature type="compositionally biased region" description="Polar residues" evidence="1">
    <location>
        <begin position="534"/>
        <end position="548"/>
    </location>
</feature>
<feature type="region of interest" description="Disordered" evidence="1">
    <location>
        <begin position="531"/>
        <end position="575"/>
    </location>
</feature>
<dbReference type="Gene3D" id="2.30.29.30">
    <property type="entry name" value="Pleckstrin-homology domain (PH domain)/Phosphotyrosine-binding domain (PTB)"/>
    <property type="match status" value="1"/>
</dbReference>
<feature type="domain" description="DH" evidence="3">
    <location>
        <begin position="873"/>
        <end position="1056"/>
    </location>
</feature>
<evidence type="ECO:0000256" key="1">
    <source>
        <dbReference type="SAM" id="MobiDB-lite"/>
    </source>
</evidence>
<evidence type="ECO:0000259" key="4">
    <source>
        <dbReference type="PROSITE" id="PS50106"/>
    </source>
</evidence>
<dbReference type="Proteomes" id="UP001652620">
    <property type="component" value="Chromosome 4"/>
</dbReference>
<feature type="region of interest" description="Disordered" evidence="1">
    <location>
        <begin position="2814"/>
        <end position="2837"/>
    </location>
</feature>
<feature type="compositionally biased region" description="Low complexity" evidence="1">
    <location>
        <begin position="2047"/>
        <end position="2058"/>
    </location>
</feature>
<dbReference type="FunCoup" id="A0A6I9VHU2">
    <property type="interactions" value="9"/>
</dbReference>
<feature type="compositionally biased region" description="Basic and acidic residues" evidence="1">
    <location>
        <begin position="166"/>
        <end position="178"/>
    </location>
</feature>
<feature type="region of interest" description="Disordered" evidence="1">
    <location>
        <begin position="1627"/>
        <end position="1657"/>
    </location>
</feature>
<dbReference type="Gene3D" id="2.30.42.10">
    <property type="match status" value="1"/>
</dbReference>
<dbReference type="InterPro" id="IPR000219">
    <property type="entry name" value="DH_dom"/>
</dbReference>
<feature type="compositionally biased region" description="Low complexity" evidence="1">
    <location>
        <begin position="1838"/>
        <end position="1848"/>
    </location>
</feature>
<feature type="region of interest" description="Disordered" evidence="1">
    <location>
        <begin position="1557"/>
        <end position="1576"/>
    </location>
</feature>
<feature type="compositionally biased region" description="Low complexity" evidence="1">
    <location>
        <begin position="635"/>
        <end position="654"/>
    </location>
</feature>
<feature type="compositionally biased region" description="Low complexity" evidence="1">
    <location>
        <begin position="336"/>
        <end position="345"/>
    </location>
</feature>
<name>A0A6I9VHU2_BACDO</name>
<feature type="compositionally biased region" description="Acidic residues" evidence="1">
    <location>
        <begin position="1909"/>
        <end position="1921"/>
    </location>
</feature>
<dbReference type="SUPFAM" id="SSF50156">
    <property type="entry name" value="PDZ domain-like"/>
    <property type="match status" value="1"/>
</dbReference>
<organism evidence="5 6">
    <name type="scientific">Bactrocera dorsalis</name>
    <name type="common">Oriental fruit fly</name>
    <name type="synonym">Dacus dorsalis</name>
    <dbReference type="NCBI Taxonomy" id="27457"/>
    <lineage>
        <taxon>Eukaryota</taxon>
        <taxon>Metazoa</taxon>
        <taxon>Ecdysozoa</taxon>
        <taxon>Arthropoda</taxon>
        <taxon>Hexapoda</taxon>
        <taxon>Insecta</taxon>
        <taxon>Pterygota</taxon>
        <taxon>Neoptera</taxon>
        <taxon>Endopterygota</taxon>
        <taxon>Diptera</taxon>
        <taxon>Brachycera</taxon>
        <taxon>Muscomorpha</taxon>
        <taxon>Tephritoidea</taxon>
        <taxon>Tephritidae</taxon>
        <taxon>Bactrocera</taxon>
        <taxon>Bactrocera</taxon>
    </lineage>
</organism>
<feature type="region of interest" description="Disordered" evidence="1">
    <location>
        <begin position="211"/>
        <end position="240"/>
    </location>
</feature>
<feature type="region of interest" description="Disordered" evidence="1">
    <location>
        <begin position="92"/>
        <end position="138"/>
    </location>
</feature>
<feature type="compositionally biased region" description="Polar residues" evidence="1">
    <location>
        <begin position="2272"/>
        <end position="2287"/>
    </location>
</feature>
<dbReference type="PROSITE" id="PS50106">
    <property type="entry name" value="PDZ"/>
    <property type="match status" value="1"/>
</dbReference>
<gene>
    <name evidence="6" type="primary">LOC105230479</name>
</gene>
<dbReference type="SMART" id="SM00239">
    <property type="entry name" value="C2"/>
    <property type="match status" value="1"/>
</dbReference>
<feature type="compositionally biased region" description="Polar residues" evidence="1">
    <location>
        <begin position="558"/>
        <end position="575"/>
    </location>
</feature>